<feature type="compositionally biased region" description="Low complexity" evidence="1">
    <location>
        <begin position="177"/>
        <end position="188"/>
    </location>
</feature>
<organism evidence="3 4">
    <name type="scientific">Pseudoxanthomonas kaohsiungensis</name>
    <dbReference type="NCBI Taxonomy" id="283923"/>
    <lineage>
        <taxon>Bacteria</taxon>
        <taxon>Pseudomonadati</taxon>
        <taxon>Pseudomonadota</taxon>
        <taxon>Gammaproteobacteria</taxon>
        <taxon>Lysobacterales</taxon>
        <taxon>Lysobacteraceae</taxon>
        <taxon>Pseudoxanthomonas</taxon>
    </lineage>
</organism>
<accession>A0ABW3LZM1</accession>
<feature type="region of interest" description="Disordered" evidence="1">
    <location>
        <begin position="296"/>
        <end position="318"/>
    </location>
</feature>
<name>A0ABW3LZM1_9GAMM</name>
<dbReference type="EMBL" id="JBHTKN010000016">
    <property type="protein sequence ID" value="MFD1043906.1"/>
    <property type="molecule type" value="Genomic_DNA"/>
</dbReference>
<evidence type="ECO:0000313" key="4">
    <source>
        <dbReference type="Proteomes" id="UP001597033"/>
    </source>
</evidence>
<keyword evidence="2" id="KW-0812">Transmembrane</keyword>
<proteinExistence type="predicted"/>
<dbReference type="Proteomes" id="UP001597033">
    <property type="component" value="Unassembled WGS sequence"/>
</dbReference>
<evidence type="ECO:0000256" key="1">
    <source>
        <dbReference type="SAM" id="MobiDB-lite"/>
    </source>
</evidence>
<protein>
    <recommendedName>
        <fullName evidence="5">DUF3106 domain-containing protein</fullName>
    </recommendedName>
</protein>
<evidence type="ECO:0000256" key="2">
    <source>
        <dbReference type="SAM" id="Phobius"/>
    </source>
</evidence>
<keyword evidence="2" id="KW-1133">Transmembrane helix</keyword>
<keyword evidence="2" id="KW-0472">Membrane</keyword>
<gene>
    <name evidence="3" type="ORF">ACFQ2N_16255</name>
</gene>
<comment type="caution">
    <text evidence="3">The sequence shown here is derived from an EMBL/GenBank/DDBJ whole genome shotgun (WGS) entry which is preliminary data.</text>
</comment>
<reference evidence="4" key="1">
    <citation type="journal article" date="2019" name="Int. J. Syst. Evol. Microbiol.">
        <title>The Global Catalogue of Microorganisms (GCM) 10K type strain sequencing project: providing services to taxonomists for standard genome sequencing and annotation.</title>
        <authorList>
            <consortium name="The Broad Institute Genomics Platform"/>
            <consortium name="The Broad Institute Genome Sequencing Center for Infectious Disease"/>
            <person name="Wu L."/>
            <person name="Ma J."/>
        </authorList>
    </citation>
    <scope>NUCLEOTIDE SEQUENCE [LARGE SCALE GENOMIC DNA]</scope>
    <source>
        <strain evidence="4">CCUG 55854</strain>
    </source>
</reference>
<feature type="transmembrane region" description="Helical" evidence="2">
    <location>
        <begin position="201"/>
        <end position="222"/>
    </location>
</feature>
<evidence type="ECO:0008006" key="5">
    <source>
        <dbReference type="Google" id="ProtNLM"/>
    </source>
</evidence>
<sequence>MSGSSGLPAALAAFLRGAERRAFLFLWLQSGDARAAERSLAAAIRAFPGPAARMPMAEWPTRFWKLLLALPQEPGGDWPVALGFLASMRPPVRRALLLRQVAGLDEATAAEVLGVDVQAYQQALADACPRAADGRPDAAGWRHQAEAIQQAGRELESDQLVRLMQLREAALAGQQVAAPPEAAAPVPDARSRPARPPRGSAWLLVAIAALGALLLGAALWWWPAAMPAAGADAPAAAALDDLRVHDNPPVQVEPLPEGDPPPVAAVDWPAPLEEGVQDPVVARLALLSWLAAGAPPSRLEQEGEPAEPSADLLQDAGGTGADWARLDAHEQAQVHAAAVALQARDPAAQAALHARFAALDAMERRGWRLGPVLGADFVLLQPLVGFVPEDEREPLLAVLRTLTPEQRARLGALSLRTPPAERERLRRELLATPPAARTAWLDQRQQ</sequence>
<dbReference type="RefSeq" id="WP_162378167.1">
    <property type="nucleotide sequence ID" value="NZ_JBHTKN010000016.1"/>
</dbReference>
<feature type="region of interest" description="Disordered" evidence="1">
    <location>
        <begin position="174"/>
        <end position="195"/>
    </location>
</feature>
<evidence type="ECO:0000313" key="3">
    <source>
        <dbReference type="EMBL" id="MFD1043906.1"/>
    </source>
</evidence>
<keyword evidence="4" id="KW-1185">Reference proteome</keyword>